<keyword evidence="1" id="KW-1133">Transmembrane helix</keyword>
<reference evidence="2 3" key="1">
    <citation type="journal article" date="2015" name="Nature">
        <title>rRNA introns, odd ribosomes, and small enigmatic genomes across a large radiation of phyla.</title>
        <authorList>
            <person name="Brown C.T."/>
            <person name="Hug L.A."/>
            <person name="Thomas B.C."/>
            <person name="Sharon I."/>
            <person name="Castelle C.J."/>
            <person name="Singh A."/>
            <person name="Wilkins M.J."/>
            <person name="Williams K.H."/>
            <person name="Banfield J.F."/>
        </authorList>
    </citation>
    <scope>NUCLEOTIDE SEQUENCE [LARGE SCALE GENOMIC DNA]</scope>
</reference>
<keyword evidence="1" id="KW-0812">Transmembrane</keyword>
<dbReference type="EMBL" id="LCJB01000090">
    <property type="protein sequence ID" value="KKT68001.1"/>
    <property type="molecule type" value="Genomic_DNA"/>
</dbReference>
<accession>A0A0G1J8M8</accession>
<sequence>MEKTRLLAAAIETITEGLTTTGGTAGFGSSPQSTTVLIGSIINAVLGLLGIAGIVFITYAGILYLISQGEKEPIEKAKKILTYTIVGMVIIVAAFAITNYLIGALTAIVT</sequence>
<keyword evidence="1" id="KW-0472">Membrane</keyword>
<dbReference type="Pfam" id="PF18895">
    <property type="entry name" value="T4SS_pilin"/>
    <property type="match status" value="1"/>
</dbReference>
<feature type="transmembrane region" description="Helical" evidence="1">
    <location>
        <begin position="80"/>
        <end position="102"/>
    </location>
</feature>
<gene>
    <name evidence="2" type="ORF">UW63_C0090G0008</name>
</gene>
<comment type="caution">
    <text evidence="2">The sequence shown here is derived from an EMBL/GenBank/DDBJ whole genome shotgun (WGS) entry which is preliminary data.</text>
</comment>
<name>A0A0G1J8M8_9BACT</name>
<dbReference type="Proteomes" id="UP000034154">
    <property type="component" value="Unassembled WGS sequence"/>
</dbReference>
<evidence type="ECO:0000313" key="2">
    <source>
        <dbReference type="EMBL" id="KKT68001.1"/>
    </source>
</evidence>
<protein>
    <recommendedName>
        <fullName evidence="4">Integral membrane protein</fullName>
    </recommendedName>
</protein>
<evidence type="ECO:0008006" key="4">
    <source>
        <dbReference type="Google" id="ProtNLM"/>
    </source>
</evidence>
<dbReference type="AlphaFoldDB" id="A0A0G1J8M8"/>
<proteinExistence type="predicted"/>
<organism evidence="2 3">
    <name type="scientific">Candidatus Uhrbacteria bacterium GW2011_GWF2_44_350</name>
    <dbReference type="NCBI Taxonomy" id="1619000"/>
    <lineage>
        <taxon>Bacteria</taxon>
        <taxon>Candidatus Uhriibacteriota</taxon>
    </lineage>
</organism>
<evidence type="ECO:0000256" key="1">
    <source>
        <dbReference type="SAM" id="Phobius"/>
    </source>
</evidence>
<dbReference type="InterPro" id="IPR043993">
    <property type="entry name" value="T4SS_pilin"/>
</dbReference>
<evidence type="ECO:0000313" key="3">
    <source>
        <dbReference type="Proteomes" id="UP000034154"/>
    </source>
</evidence>
<feature type="transmembrane region" description="Helical" evidence="1">
    <location>
        <begin position="36"/>
        <end position="59"/>
    </location>
</feature>